<dbReference type="InterPro" id="IPR032697">
    <property type="entry name" value="SQ_cyclase_N"/>
</dbReference>
<proteinExistence type="inferred from homology"/>
<dbReference type="InterPro" id="IPR018333">
    <property type="entry name" value="Squalene_cyclase"/>
</dbReference>
<dbReference type="SFLD" id="SFLDG01016">
    <property type="entry name" value="Prenyltransferase_Like_2"/>
    <property type="match status" value="1"/>
</dbReference>
<dbReference type="SUPFAM" id="SSF48239">
    <property type="entry name" value="Terpenoid cyclases/Protein prenyltransferases"/>
    <property type="match status" value="2"/>
</dbReference>
<gene>
    <name evidence="12" type="ORF">BO94DRAFT_507469</name>
</gene>
<dbReference type="Proteomes" id="UP000246702">
    <property type="component" value="Unassembled WGS sequence"/>
</dbReference>
<comment type="similarity">
    <text evidence="1 9">Belongs to the terpene cyclase/mutase family.</text>
</comment>
<evidence type="ECO:0000259" key="11">
    <source>
        <dbReference type="Pfam" id="PF13249"/>
    </source>
</evidence>
<evidence type="ECO:0000313" key="13">
    <source>
        <dbReference type="Proteomes" id="UP000246702"/>
    </source>
</evidence>
<evidence type="ECO:0000313" key="12">
    <source>
        <dbReference type="EMBL" id="PWY95998.1"/>
    </source>
</evidence>
<evidence type="ECO:0000256" key="2">
    <source>
        <dbReference type="ARBA" id="ARBA00022516"/>
    </source>
</evidence>
<dbReference type="FunFam" id="1.50.10.20:FF:000002">
    <property type="entry name" value="Terpene cyclase/mutase family member"/>
    <property type="match status" value="1"/>
</dbReference>
<dbReference type="AlphaFoldDB" id="A0A317XFS9"/>
<evidence type="ECO:0000256" key="6">
    <source>
        <dbReference type="ARBA" id="ARBA00023098"/>
    </source>
</evidence>
<dbReference type="PANTHER" id="PTHR11764:SF20">
    <property type="entry name" value="LANOSTEROL SYNTHASE"/>
    <property type="match status" value="1"/>
</dbReference>
<comment type="caution">
    <text evidence="12">The sequence shown here is derived from an EMBL/GenBank/DDBJ whole genome shotgun (WGS) entry which is preliminary data.</text>
</comment>
<reference evidence="12 13" key="1">
    <citation type="submission" date="2016-12" db="EMBL/GenBank/DDBJ databases">
        <title>The genomes of Aspergillus section Nigri reveals drivers in fungal speciation.</title>
        <authorList>
            <consortium name="DOE Joint Genome Institute"/>
            <person name="Vesth T.C."/>
            <person name="Nybo J."/>
            <person name="Theobald S."/>
            <person name="Brandl J."/>
            <person name="Frisvad J.C."/>
            <person name="Nielsen K.F."/>
            <person name="Lyhne E.K."/>
            <person name="Kogle M.E."/>
            <person name="Kuo A."/>
            <person name="Riley R."/>
            <person name="Clum A."/>
            <person name="Nolan M."/>
            <person name="Lipzen A."/>
            <person name="Salamov A."/>
            <person name="Henrissat B."/>
            <person name="Wiebenga A."/>
            <person name="De Vries R.P."/>
            <person name="Grigoriev I.V."/>
            <person name="Mortensen U.H."/>
            <person name="Andersen M.R."/>
            <person name="Baker S.E."/>
        </authorList>
    </citation>
    <scope>NUCLEOTIDE SEQUENCE [LARGE SCALE GENOMIC DNA]</scope>
    <source>
        <strain evidence="12 13">CBS 115572</strain>
    </source>
</reference>
<evidence type="ECO:0000256" key="5">
    <source>
        <dbReference type="ARBA" id="ARBA00023026"/>
    </source>
</evidence>
<dbReference type="NCBIfam" id="TIGR01787">
    <property type="entry name" value="squalene_cyclas"/>
    <property type="match status" value="1"/>
</dbReference>
<dbReference type="Gene3D" id="6.20.120.20">
    <property type="match status" value="1"/>
</dbReference>
<keyword evidence="7 9" id="KW-0413">Isomerase</keyword>
<keyword evidence="5" id="KW-0843">Virulence</keyword>
<dbReference type="RefSeq" id="XP_025472759.1">
    <property type="nucleotide sequence ID" value="XM_025609615.1"/>
</dbReference>
<feature type="domain" description="Squalene cyclase C-terminal" evidence="10">
    <location>
        <begin position="373"/>
        <end position="700"/>
    </location>
</feature>
<dbReference type="EC" id="5.4.99.-" evidence="9"/>
<keyword evidence="2" id="KW-0444">Lipid biosynthesis</keyword>
<dbReference type="EMBL" id="MSFK01000002">
    <property type="protein sequence ID" value="PWY95998.1"/>
    <property type="molecule type" value="Genomic_DNA"/>
</dbReference>
<dbReference type="GeneID" id="37111758"/>
<keyword evidence="6" id="KW-0443">Lipid metabolism</keyword>
<feature type="domain" description="Squalene cyclase N-terminal" evidence="11">
    <location>
        <begin position="72"/>
        <end position="314"/>
    </location>
</feature>
<dbReference type="GO" id="GO:0000250">
    <property type="term" value="F:lanosterol synthase activity"/>
    <property type="evidence" value="ECO:0007669"/>
    <property type="project" value="TreeGrafter"/>
</dbReference>
<evidence type="ECO:0000256" key="8">
    <source>
        <dbReference type="ARBA" id="ARBA00052956"/>
    </source>
</evidence>
<keyword evidence="13" id="KW-1185">Reference proteome</keyword>
<dbReference type="GO" id="GO:0005811">
    <property type="term" value="C:lipid droplet"/>
    <property type="evidence" value="ECO:0007669"/>
    <property type="project" value="InterPro"/>
</dbReference>
<evidence type="ECO:0000256" key="7">
    <source>
        <dbReference type="ARBA" id="ARBA00023235"/>
    </source>
</evidence>
<dbReference type="PANTHER" id="PTHR11764">
    <property type="entry name" value="TERPENE CYCLASE/MUTASE FAMILY MEMBER"/>
    <property type="match status" value="1"/>
</dbReference>
<dbReference type="Pfam" id="PF13243">
    <property type="entry name" value="SQHop_cyclase_C"/>
    <property type="match status" value="1"/>
</dbReference>
<evidence type="ECO:0000256" key="4">
    <source>
        <dbReference type="ARBA" id="ARBA00022955"/>
    </source>
</evidence>
<dbReference type="InterPro" id="IPR032696">
    <property type="entry name" value="SQ_cyclase_C"/>
</dbReference>
<dbReference type="InterPro" id="IPR008930">
    <property type="entry name" value="Terpenoid_cyclase/PrenylTrfase"/>
</dbReference>
<evidence type="ECO:0000256" key="3">
    <source>
        <dbReference type="ARBA" id="ARBA00022737"/>
    </source>
</evidence>
<dbReference type="Gene3D" id="1.50.10.20">
    <property type="match status" value="2"/>
</dbReference>
<dbReference type="Pfam" id="PF13249">
    <property type="entry name" value="SQHop_cyclase_N"/>
    <property type="match status" value="1"/>
</dbReference>
<organism evidence="12 13">
    <name type="scientific">Aspergillus sclerotioniger CBS 115572</name>
    <dbReference type="NCBI Taxonomy" id="1450535"/>
    <lineage>
        <taxon>Eukaryota</taxon>
        <taxon>Fungi</taxon>
        <taxon>Dikarya</taxon>
        <taxon>Ascomycota</taxon>
        <taxon>Pezizomycotina</taxon>
        <taxon>Eurotiomycetes</taxon>
        <taxon>Eurotiomycetidae</taxon>
        <taxon>Eurotiales</taxon>
        <taxon>Aspergillaceae</taxon>
        <taxon>Aspergillus</taxon>
        <taxon>Aspergillus subgen. Circumdati</taxon>
    </lineage>
</organism>
<dbReference type="FunFam" id="1.50.10.20:FF:000003">
    <property type="entry name" value="Terpene cyclase/mutase family member"/>
    <property type="match status" value="1"/>
</dbReference>
<sequence length="713" mass="81932">MSTSARTYPERWRLNVDNGVHRWRYVDEQTSTQRPQSAAEKYFLGLPTGLPQPPTQSNFQESARNGFRFYQRLQLSDGHWGCAYGGPSFLLAGIVIAMYITETEISPEWKIEIINYLTSTVNKDGGWGLHSAGDSTVFATSLYYITLRILGLEPTHPLATKARTRLHALGGAIGVPQWGKVWLALLNLYSWDGVNPIPPELWLLPDCVPFHPWRWWVQCRVVYLPVSYLYANKTTKPLNSLLTSLRQEIYTSPYEKIVFERYRDHVAPSDLKKPTSTLLRVANGLLRFWEKYVRPDWIAQWSNERVCALIRREDENMSYNCLAPVNKAFHMVSVWHSDGTNSPRMIRHREKISPYMWMGENGMTCSGTNGVQAWDTAFTIQAMVEAGLGSDPEFRSTLEKALQFLDISQLRDDLADPYRQPRKGGWSFSTKDNGYVVSDCAAEGLKAVLMLQKECNFPDIITDDRLQDCVDTLLLMQNPCGGFSSYERTRASHLLEYVNASEVFGRIMVEYPYPECTTAVVTALSLFRRHLPTYRSAEIEKVIHRAIKYILSAQRQNGGWYGSWGVCFTYASFFAVLSLELVGQTWETSEPVRRCCKFLLRTQKENGGWGEHYTSCEVEEYVQHEKSQVVNTAWACLALMHARYPYKEAIEKGLKLIMSRQQKNGEWYQEDVEGVSNNTCMIGYPNYKLYFTSWALGRYHHVYLPMLKEMEGF</sequence>
<name>A0A317XFS9_9EURO</name>
<dbReference type="STRING" id="1450535.A0A317XFS9"/>
<keyword evidence="4" id="KW-0752">Steroid biosynthesis</keyword>
<accession>A0A317XFS9</accession>
<keyword evidence="3" id="KW-0677">Repeat</keyword>
<evidence type="ECO:0000256" key="1">
    <source>
        <dbReference type="ARBA" id="ARBA00009755"/>
    </source>
</evidence>
<dbReference type="CDD" id="cd02892">
    <property type="entry name" value="SQCY_1"/>
    <property type="match status" value="1"/>
</dbReference>
<protein>
    <recommendedName>
        <fullName evidence="9">Terpene cyclase/mutase family member</fullName>
        <ecNumber evidence="9">5.4.99.-</ecNumber>
    </recommendedName>
</protein>
<dbReference type="GO" id="GO:0006696">
    <property type="term" value="P:ergosterol biosynthetic process"/>
    <property type="evidence" value="ECO:0007669"/>
    <property type="project" value="TreeGrafter"/>
</dbReference>
<evidence type="ECO:0000256" key="9">
    <source>
        <dbReference type="RuleBase" id="RU362003"/>
    </source>
</evidence>
<dbReference type="GO" id="GO:0016104">
    <property type="term" value="P:triterpenoid biosynthetic process"/>
    <property type="evidence" value="ECO:0007669"/>
    <property type="project" value="InterPro"/>
</dbReference>
<evidence type="ECO:0000259" key="10">
    <source>
        <dbReference type="Pfam" id="PF13243"/>
    </source>
</evidence>
<dbReference type="OrthoDB" id="21502at2759"/>
<comment type="catalytic activity">
    <reaction evidence="8">
        <text>(S)-2,3-epoxysqualene = (17Z)-protosta-17(20),24-dien-3beta-ol</text>
        <dbReference type="Rhea" id="RHEA:30987"/>
        <dbReference type="ChEBI" id="CHEBI:15441"/>
        <dbReference type="ChEBI" id="CHEBI:62457"/>
        <dbReference type="EC" id="5.4.99.32"/>
    </reaction>
</comment>